<sequence>MESPVIASGSSEFVRTIAALLVNRTVELDATSPALLKLTWEGRRDTNREVSTPMKDKSRTGGHYHTLTVRDPGGSQQIAECCEAEPDLGHAAQYLDEVYLRDFVDEGWDAIWIVGCGPDRCRRNEICNLPIEEWGPPHWADKTVFPRVDDLFNAPNSELADPPF</sequence>
<dbReference type="OrthoDB" id="9962252at2"/>
<reference evidence="1 2" key="1">
    <citation type="submission" date="2015-03" db="EMBL/GenBank/DDBJ databases">
        <authorList>
            <person name="Murphy D."/>
        </authorList>
    </citation>
    <scope>NUCLEOTIDE SEQUENCE [LARGE SCALE GENOMIC DNA]</scope>
    <source>
        <strain evidence="1 2">DSM 44277</strain>
    </source>
</reference>
<evidence type="ECO:0000313" key="2">
    <source>
        <dbReference type="Proteomes" id="UP000198875"/>
    </source>
</evidence>
<protein>
    <submittedName>
        <fullName evidence="1">Uncharacterized protein</fullName>
    </submittedName>
</protein>
<gene>
    <name evidence="1" type="ORF">BN971_01880</name>
</gene>
<evidence type="ECO:0000313" key="1">
    <source>
        <dbReference type="EMBL" id="CPR10491.1"/>
    </source>
</evidence>
<dbReference type="Proteomes" id="UP000198875">
    <property type="component" value="Unassembled WGS sequence"/>
</dbReference>
<dbReference type="EMBL" id="CSTD01000001">
    <property type="protein sequence ID" value="CPR10491.1"/>
    <property type="molecule type" value="Genomic_DNA"/>
</dbReference>
<name>A0A0U0W757_MYCBE</name>
<dbReference type="RefSeq" id="WP_139027077.1">
    <property type="nucleotide sequence ID" value="NZ_CSTD01000001.1"/>
</dbReference>
<dbReference type="AlphaFoldDB" id="A0A0U0W757"/>
<accession>A0A0U0W757</accession>
<proteinExistence type="predicted"/>
<organism evidence="1 2">
    <name type="scientific">Mycobacterium bohemicum DSM 44277</name>
    <dbReference type="NCBI Taxonomy" id="1236609"/>
    <lineage>
        <taxon>Bacteria</taxon>
        <taxon>Bacillati</taxon>
        <taxon>Actinomycetota</taxon>
        <taxon>Actinomycetes</taxon>
        <taxon>Mycobacteriales</taxon>
        <taxon>Mycobacteriaceae</taxon>
        <taxon>Mycobacterium</taxon>
    </lineage>
</organism>